<comment type="caution">
    <text evidence="2">The sequence shown here is derived from an EMBL/GenBank/DDBJ whole genome shotgun (WGS) entry which is preliminary data.</text>
</comment>
<dbReference type="OrthoDB" id="3366231at2759"/>
<name>A0A9Q3HDY4_9BASI</name>
<dbReference type="Proteomes" id="UP000765509">
    <property type="component" value="Unassembled WGS sequence"/>
</dbReference>
<proteinExistence type="predicted"/>
<evidence type="ECO:0000313" key="2">
    <source>
        <dbReference type="EMBL" id="MBW0501356.1"/>
    </source>
</evidence>
<keyword evidence="3" id="KW-1185">Reference proteome</keyword>
<dbReference type="InterPro" id="IPR025476">
    <property type="entry name" value="Helitron_helicase-like"/>
</dbReference>
<evidence type="ECO:0000313" key="3">
    <source>
        <dbReference type="Proteomes" id="UP000765509"/>
    </source>
</evidence>
<dbReference type="Pfam" id="PF14214">
    <property type="entry name" value="Helitron_like_N"/>
    <property type="match status" value="1"/>
</dbReference>
<protein>
    <recommendedName>
        <fullName evidence="1">Helitron helicase-like domain-containing protein</fullName>
    </recommendedName>
</protein>
<dbReference type="EMBL" id="AVOT02016281">
    <property type="protein sequence ID" value="MBW0501356.1"/>
    <property type="molecule type" value="Genomic_DNA"/>
</dbReference>
<feature type="domain" description="Helitron helicase-like" evidence="1">
    <location>
        <begin position="1"/>
        <end position="52"/>
    </location>
</feature>
<dbReference type="AlphaFoldDB" id="A0A9Q3HDY4"/>
<accession>A0A9Q3HDY4</accession>
<gene>
    <name evidence="2" type="ORF">O181_041071</name>
</gene>
<reference evidence="2" key="1">
    <citation type="submission" date="2021-03" db="EMBL/GenBank/DDBJ databases">
        <title>Draft genome sequence of rust myrtle Austropuccinia psidii MF-1, a brazilian biotype.</title>
        <authorList>
            <person name="Quecine M.C."/>
            <person name="Pachon D.M.R."/>
            <person name="Bonatelli M.L."/>
            <person name="Correr F.H."/>
            <person name="Franceschini L.M."/>
            <person name="Leite T.F."/>
            <person name="Margarido G.R.A."/>
            <person name="Almeida C.A."/>
            <person name="Ferrarezi J.A."/>
            <person name="Labate C.A."/>
        </authorList>
    </citation>
    <scope>NUCLEOTIDE SEQUENCE</scope>
    <source>
        <strain evidence="2">MF-1</strain>
    </source>
</reference>
<organism evidence="2 3">
    <name type="scientific">Austropuccinia psidii MF-1</name>
    <dbReference type="NCBI Taxonomy" id="1389203"/>
    <lineage>
        <taxon>Eukaryota</taxon>
        <taxon>Fungi</taxon>
        <taxon>Dikarya</taxon>
        <taxon>Basidiomycota</taxon>
        <taxon>Pucciniomycotina</taxon>
        <taxon>Pucciniomycetes</taxon>
        <taxon>Pucciniales</taxon>
        <taxon>Sphaerophragmiaceae</taxon>
        <taxon>Austropuccinia</taxon>
    </lineage>
</organism>
<sequence>MGQLYQDAMEMVRELGKPSLSITITATNNWKEIQQHLKPEKLAADRHDIATRASSIPKTVETINAIVSAEIPVQEAEPELYNLVTTIMLHGSFNNSHQCRGKFCFRYNYPQSLIETTTFQDDSYPANHRTAGASVELHGYTFINRNIVP</sequence>
<evidence type="ECO:0000259" key="1">
    <source>
        <dbReference type="Pfam" id="PF14214"/>
    </source>
</evidence>